<evidence type="ECO:0000256" key="4">
    <source>
        <dbReference type="ARBA" id="ARBA00022692"/>
    </source>
</evidence>
<feature type="domain" description="Prepilin type IV endopeptidase peptidase" evidence="8">
    <location>
        <begin position="154"/>
        <end position="291"/>
    </location>
</feature>
<keyword evidence="6 7" id="KW-0472">Membrane</keyword>
<evidence type="ECO:0000256" key="6">
    <source>
        <dbReference type="ARBA" id="ARBA00023136"/>
    </source>
</evidence>
<comment type="similarity">
    <text evidence="2">Belongs to the peptidase A24 family.</text>
</comment>
<comment type="caution">
    <text evidence="10">The sequence shown here is derived from an EMBL/GenBank/DDBJ whole genome shotgun (WGS) entry which is preliminary data.</text>
</comment>
<accession>A0A0G0ZIA4</accession>
<keyword evidence="5 7" id="KW-1133">Transmembrane helix</keyword>
<gene>
    <name evidence="10" type="ORF">UU80_C0021G0037</name>
</gene>
<dbReference type="Gene3D" id="1.20.120.1220">
    <property type="match status" value="1"/>
</dbReference>
<dbReference type="STRING" id="1619103.UU80_C0021G0037"/>
<dbReference type="PANTHER" id="PTHR30487">
    <property type="entry name" value="TYPE 4 PREPILIN-LIKE PROTEINS LEADER PEPTIDE-PROCESSING ENZYME"/>
    <property type="match status" value="1"/>
</dbReference>
<feature type="transmembrane region" description="Helical" evidence="7">
    <location>
        <begin position="177"/>
        <end position="198"/>
    </location>
</feature>
<feature type="transmembrane region" description="Helical" evidence="7">
    <location>
        <begin position="263"/>
        <end position="296"/>
    </location>
</feature>
<dbReference type="GO" id="GO:0004190">
    <property type="term" value="F:aspartic-type endopeptidase activity"/>
    <property type="evidence" value="ECO:0007669"/>
    <property type="project" value="InterPro"/>
</dbReference>
<dbReference type="Proteomes" id="UP000034920">
    <property type="component" value="Unassembled WGS sequence"/>
</dbReference>
<dbReference type="InterPro" id="IPR050882">
    <property type="entry name" value="Prepilin_peptidase/N-MTase"/>
</dbReference>
<feature type="transmembrane region" description="Helical" evidence="7">
    <location>
        <begin position="147"/>
        <end position="165"/>
    </location>
</feature>
<dbReference type="AlphaFoldDB" id="A0A0G0ZIA4"/>
<protein>
    <submittedName>
        <fullName evidence="10">Type 4 prepilin-like protein leader peptide-processing enzyme</fullName>
    </submittedName>
</protein>
<evidence type="ECO:0000313" key="11">
    <source>
        <dbReference type="Proteomes" id="UP000034920"/>
    </source>
</evidence>
<evidence type="ECO:0000259" key="8">
    <source>
        <dbReference type="Pfam" id="PF01478"/>
    </source>
</evidence>
<name>A0A0G0ZIA4_UNCKA</name>
<feature type="transmembrane region" description="Helical" evidence="7">
    <location>
        <begin position="114"/>
        <end position="135"/>
    </location>
</feature>
<comment type="subcellular location">
    <subcellularLocation>
        <location evidence="1">Cell membrane</location>
        <topology evidence="1">Multi-pass membrane protein</topology>
    </subcellularLocation>
</comment>
<evidence type="ECO:0000256" key="3">
    <source>
        <dbReference type="ARBA" id="ARBA00022475"/>
    </source>
</evidence>
<sequence>MQNKCLYRLIRKSSGYDGAFSIWDIERILSLNRKWYILYNSSMEIIYYIFVFIAGLFFGSFLNLVADRVVKGESILFGRSHCDHCKRNLNVRDLIPLLSFALAKGKCRYCSTKLAWTYPFSEVLTGLAFVGVAYFTGVFDSDITSRLAVFGFLLVMAGFYIILFMTDLKYRLIPDKIVIPAMVFVIVFNVVYLGWTLASSYMQLKNDDFGKYLLEAGFWHLQLYQILKMFVVNMISAVGIGLFFWFLVFITKGRGMGGGDIKLGFLIGLVNGFPQNILAIFLGFIFGALFSMAMIVLRRKTVKDTIAFGPFLILGSVVALAFGEKILSWYFSAFSL</sequence>
<keyword evidence="3" id="KW-1003">Cell membrane</keyword>
<reference evidence="10 11" key="1">
    <citation type="journal article" date="2015" name="Nature">
        <title>rRNA introns, odd ribosomes, and small enigmatic genomes across a large radiation of phyla.</title>
        <authorList>
            <person name="Brown C.T."/>
            <person name="Hug L.A."/>
            <person name="Thomas B.C."/>
            <person name="Sharon I."/>
            <person name="Castelle C.J."/>
            <person name="Singh A."/>
            <person name="Wilkins M.J."/>
            <person name="Williams K.H."/>
            <person name="Banfield J.F."/>
        </authorList>
    </citation>
    <scope>NUCLEOTIDE SEQUENCE [LARGE SCALE GENOMIC DNA]</scope>
</reference>
<dbReference type="PANTHER" id="PTHR30487:SF0">
    <property type="entry name" value="PREPILIN LEADER PEPTIDASE_N-METHYLTRANSFERASE-RELATED"/>
    <property type="match status" value="1"/>
</dbReference>
<feature type="domain" description="Prepilin peptidase A24 N-terminal" evidence="9">
    <location>
        <begin position="53"/>
        <end position="134"/>
    </location>
</feature>
<organism evidence="10 11">
    <name type="scientific">candidate division WWE3 bacterium GW2011_GWA1_41_8</name>
    <dbReference type="NCBI Taxonomy" id="1619103"/>
    <lineage>
        <taxon>Bacteria</taxon>
        <taxon>Katanobacteria</taxon>
    </lineage>
</organism>
<evidence type="ECO:0000256" key="7">
    <source>
        <dbReference type="SAM" id="Phobius"/>
    </source>
</evidence>
<dbReference type="GO" id="GO:0005886">
    <property type="term" value="C:plasma membrane"/>
    <property type="evidence" value="ECO:0007669"/>
    <property type="project" value="UniProtKB-SubCell"/>
</dbReference>
<evidence type="ECO:0000313" key="10">
    <source>
        <dbReference type="EMBL" id="KKS21766.1"/>
    </source>
</evidence>
<dbReference type="Pfam" id="PF01478">
    <property type="entry name" value="Peptidase_A24"/>
    <property type="match status" value="1"/>
</dbReference>
<feature type="transmembrane region" description="Helical" evidence="7">
    <location>
        <begin position="45"/>
        <end position="66"/>
    </location>
</feature>
<dbReference type="InterPro" id="IPR010627">
    <property type="entry name" value="Prepilin_pept_A24_N"/>
</dbReference>
<evidence type="ECO:0000256" key="5">
    <source>
        <dbReference type="ARBA" id="ARBA00022989"/>
    </source>
</evidence>
<evidence type="ECO:0000256" key="2">
    <source>
        <dbReference type="ARBA" id="ARBA00005801"/>
    </source>
</evidence>
<dbReference type="Pfam" id="PF06750">
    <property type="entry name" value="A24_N_bact"/>
    <property type="match status" value="1"/>
</dbReference>
<dbReference type="InterPro" id="IPR000045">
    <property type="entry name" value="Prepilin_IV_endopep_pep"/>
</dbReference>
<feature type="transmembrane region" description="Helical" evidence="7">
    <location>
        <begin position="308"/>
        <end position="331"/>
    </location>
</feature>
<feature type="transmembrane region" description="Helical" evidence="7">
    <location>
        <begin position="230"/>
        <end position="251"/>
    </location>
</feature>
<dbReference type="GO" id="GO:0006465">
    <property type="term" value="P:signal peptide processing"/>
    <property type="evidence" value="ECO:0007669"/>
    <property type="project" value="TreeGrafter"/>
</dbReference>
<dbReference type="EMBL" id="LCCA01000021">
    <property type="protein sequence ID" value="KKS21766.1"/>
    <property type="molecule type" value="Genomic_DNA"/>
</dbReference>
<keyword evidence="4 7" id="KW-0812">Transmembrane</keyword>
<evidence type="ECO:0000256" key="1">
    <source>
        <dbReference type="ARBA" id="ARBA00004651"/>
    </source>
</evidence>
<evidence type="ECO:0000259" key="9">
    <source>
        <dbReference type="Pfam" id="PF06750"/>
    </source>
</evidence>
<proteinExistence type="inferred from homology"/>